<comment type="caution">
    <text evidence="1">The sequence shown here is derived from an EMBL/GenBank/DDBJ whole genome shotgun (WGS) entry which is preliminary data.</text>
</comment>
<dbReference type="Gene3D" id="2.60.120.200">
    <property type="match status" value="1"/>
</dbReference>
<evidence type="ECO:0000313" key="2">
    <source>
        <dbReference type="Proteomes" id="UP001279410"/>
    </source>
</evidence>
<gene>
    <name evidence="1" type="ORF">AKAME5_001795800</name>
</gene>
<reference evidence="1" key="1">
    <citation type="submission" date="2022-08" db="EMBL/GenBank/DDBJ databases">
        <title>Genome sequencing of akame (Lates japonicus).</title>
        <authorList>
            <person name="Hashiguchi Y."/>
            <person name="Takahashi H."/>
        </authorList>
    </citation>
    <scope>NUCLEOTIDE SEQUENCE</scope>
    <source>
        <strain evidence="1">Kochi</strain>
    </source>
</reference>
<name>A0AAD3RFB2_LATJO</name>
<sequence>MGTQAIIRPTTSQTAPAQEQNFGDQFLHVFLQDGTPVAKLGCGGSHVLNAAAGQSISNNRWTPITVQYNLPVGKQGGSCMIEIATDNGTAQRLEEYVSHPVSEVT</sequence>
<dbReference type="Proteomes" id="UP001279410">
    <property type="component" value="Unassembled WGS sequence"/>
</dbReference>
<organism evidence="1 2">
    <name type="scientific">Lates japonicus</name>
    <name type="common">Japanese lates</name>
    <dbReference type="NCBI Taxonomy" id="270547"/>
    <lineage>
        <taxon>Eukaryota</taxon>
        <taxon>Metazoa</taxon>
        <taxon>Chordata</taxon>
        <taxon>Craniata</taxon>
        <taxon>Vertebrata</taxon>
        <taxon>Euteleostomi</taxon>
        <taxon>Actinopterygii</taxon>
        <taxon>Neopterygii</taxon>
        <taxon>Teleostei</taxon>
        <taxon>Neoteleostei</taxon>
        <taxon>Acanthomorphata</taxon>
        <taxon>Carangaria</taxon>
        <taxon>Carangaria incertae sedis</taxon>
        <taxon>Centropomidae</taxon>
        <taxon>Lates</taxon>
    </lineage>
</organism>
<accession>A0AAD3RFB2</accession>
<keyword evidence="2" id="KW-1185">Reference proteome</keyword>
<proteinExistence type="predicted"/>
<protein>
    <submittedName>
        <fullName evidence="1">Protein eyes shut homolog isoform X1</fullName>
    </submittedName>
</protein>
<dbReference type="AlphaFoldDB" id="A0AAD3RFB2"/>
<dbReference type="EMBL" id="BRZM01000094">
    <property type="protein sequence ID" value="GLD66572.1"/>
    <property type="molecule type" value="Genomic_DNA"/>
</dbReference>
<evidence type="ECO:0000313" key="1">
    <source>
        <dbReference type="EMBL" id="GLD66572.1"/>
    </source>
</evidence>